<evidence type="ECO:0000259" key="4">
    <source>
        <dbReference type="PROSITE" id="PS50026"/>
    </source>
</evidence>
<dbReference type="PROSITE" id="PS50026">
    <property type="entry name" value="EGF_3"/>
    <property type="match status" value="1"/>
</dbReference>
<dbReference type="EMBL" id="JATAAI010000026">
    <property type="protein sequence ID" value="KAK1737354.1"/>
    <property type="molecule type" value="Genomic_DNA"/>
</dbReference>
<dbReference type="AlphaFoldDB" id="A0AAD9D944"/>
<keyword evidence="3" id="KW-0812">Transmembrane</keyword>
<evidence type="ECO:0000256" key="3">
    <source>
        <dbReference type="SAM" id="Phobius"/>
    </source>
</evidence>
<evidence type="ECO:0000256" key="2">
    <source>
        <dbReference type="SAM" id="MobiDB-lite"/>
    </source>
</evidence>
<dbReference type="InterPro" id="IPR000742">
    <property type="entry name" value="EGF"/>
</dbReference>
<comment type="caution">
    <text evidence="1">Lacks conserved residue(s) required for the propagation of feature annotation.</text>
</comment>
<keyword evidence="3" id="KW-1133">Transmembrane helix</keyword>
<evidence type="ECO:0000313" key="5">
    <source>
        <dbReference type="EMBL" id="KAK1737354.1"/>
    </source>
</evidence>
<accession>A0AAD9D944</accession>
<organism evidence="5 6">
    <name type="scientific">Skeletonema marinoi</name>
    <dbReference type="NCBI Taxonomy" id="267567"/>
    <lineage>
        <taxon>Eukaryota</taxon>
        <taxon>Sar</taxon>
        <taxon>Stramenopiles</taxon>
        <taxon>Ochrophyta</taxon>
        <taxon>Bacillariophyta</taxon>
        <taxon>Coscinodiscophyceae</taxon>
        <taxon>Thalassiosirophycidae</taxon>
        <taxon>Thalassiosirales</taxon>
        <taxon>Skeletonemataceae</taxon>
        <taxon>Skeletonema</taxon>
        <taxon>Skeletonema marinoi-dohrnii complex</taxon>
    </lineage>
</organism>
<dbReference type="Proteomes" id="UP001224775">
    <property type="component" value="Unassembled WGS sequence"/>
</dbReference>
<feature type="transmembrane region" description="Helical" evidence="3">
    <location>
        <begin position="240"/>
        <end position="258"/>
    </location>
</feature>
<protein>
    <submittedName>
        <fullName evidence="5">EGF-like domain-containing protein-like protein</fullName>
    </submittedName>
</protein>
<feature type="transmembrane region" description="Helical" evidence="3">
    <location>
        <begin position="324"/>
        <end position="345"/>
    </location>
</feature>
<reference evidence="5" key="1">
    <citation type="submission" date="2023-06" db="EMBL/GenBank/DDBJ databases">
        <title>Survivors Of The Sea: Transcriptome response of Skeletonema marinoi to long-term dormancy.</title>
        <authorList>
            <person name="Pinder M.I.M."/>
            <person name="Kourtchenko O."/>
            <person name="Robertson E.K."/>
            <person name="Larsson T."/>
            <person name="Maumus F."/>
            <person name="Osuna-Cruz C.M."/>
            <person name="Vancaester E."/>
            <person name="Stenow R."/>
            <person name="Vandepoele K."/>
            <person name="Ploug H."/>
            <person name="Bruchert V."/>
            <person name="Godhe A."/>
            <person name="Topel M."/>
        </authorList>
    </citation>
    <scope>NUCLEOTIDE SEQUENCE</scope>
    <source>
        <strain evidence="5">R05AC</strain>
    </source>
</reference>
<feature type="domain" description="EGF-like" evidence="4">
    <location>
        <begin position="513"/>
        <end position="549"/>
    </location>
</feature>
<comment type="caution">
    <text evidence="5">The sequence shown here is derived from an EMBL/GenBank/DDBJ whole genome shotgun (WGS) entry which is preliminary data.</text>
</comment>
<feature type="region of interest" description="Disordered" evidence="2">
    <location>
        <begin position="1"/>
        <end position="21"/>
    </location>
</feature>
<proteinExistence type="predicted"/>
<name>A0AAD9D944_9STRA</name>
<evidence type="ECO:0000256" key="1">
    <source>
        <dbReference type="PROSITE-ProRule" id="PRU00076"/>
    </source>
</evidence>
<feature type="transmembrane region" description="Helical" evidence="3">
    <location>
        <begin position="146"/>
        <end position="169"/>
    </location>
</feature>
<keyword evidence="1" id="KW-1015">Disulfide bond</keyword>
<keyword evidence="3" id="KW-0472">Membrane</keyword>
<evidence type="ECO:0000313" key="6">
    <source>
        <dbReference type="Proteomes" id="UP001224775"/>
    </source>
</evidence>
<gene>
    <name evidence="5" type="ORF">QTG54_012221</name>
</gene>
<keyword evidence="6" id="KW-1185">Reference proteome</keyword>
<dbReference type="PROSITE" id="PS00022">
    <property type="entry name" value="EGF_1"/>
    <property type="match status" value="1"/>
</dbReference>
<feature type="disulfide bond" evidence="1">
    <location>
        <begin position="539"/>
        <end position="548"/>
    </location>
</feature>
<keyword evidence="1" id="KW-0245">EGF-like domain</keyword>
<sequence>MTNSQHADEENLSIDEQEGQPWRSEFNALLGRMKTLEQQCQQQHQEDTIVNSDDSTPNVTRNNQILSDTAAEEAKTKNNGTTFRRHSVLRHLLGKQHHQPQRSHSAPEVTLHHLDESVAGLEEVDLRYDNFHLPESSFTFLITEPILSAPFAVGLVAYAVSLACLALALQNELVKGTDDNKYAIAEVTSTVRIVQYLGVVIGVLMDDEIPTGLELIGKGLEQKSEGDNVFPRNKIFFSSILRISIGAMFLTCLFFVVIQESNVLDIFFDMVALEFVESIDDVIFNLCRRGFFSRRMKVAANQENVLHCSSSHGARRIRKWSKRFIRGMYFLTAIVLLSCLTFITIEQTRGAYGCRSLLVNLGDGLWENAWVQLDKQCSVDDDCNSNQRCYREKKEAFCYENRLLIYSHFNGYYNHKDTKGERPSYEEMNKESGDPFKTTDPAELMYCREIESWVFRHPKIRSSLDIGEEHECNWLLRSDETDDFDLVELSTTENWFLWKGEIKQDYKIKVRCAECANDSDCNYFGKCVSETDVDQKCECFPGRFGVFCENEMPCEVIRSEKDRNTTLKIVKDLDKDGDNIDFVSLWSSNVCSKYEREAIQCNEGWIPWRIRSVF</sequence>